<protein>
    <recommendedName>
        <fullName evidence="3">NAB domain-containing protein</fullName>
    </recommendedName>
</protein>
<evidence type="ECO:0000256" key="1">
    <source>
        <dbReference type="ARBA" id="ARBA00023054"/>
    </source>
</evidence>
<organism evidence="4 5">
    <name type="scientific">Anisodus acutangulus</name>
    <dbReference type="NCBI Taxonomy" id="402998"/>
    <lineage>
        <taxon>Eukaryota</taxon>
        <taxon>Viridiplantae</taxon>
        <taxon>Streptophyta</taxon>
        <taxon>Embryophyta</taxon>
        <taxon>Tracheophyta</taxon>
        <taxon>Spermatophyta</taxon>
        <taxon>Magnoliopsida</taxon>
        <taxon>eudicotyledons</taxon>
        <taxon>Gunneridae</taxon>
        <taxon>Pentapetalae</taxon>
        <taxon>asterids</taxon>
        <taxon>lamiids</taxon>
        <taxon>Solanales</taxon>
        <taxon>Solanaceae</taxon>
        <taxon>Solanoideae</taxon>
        <taxon>Hyoscyameae</taxon>
        <taxon>Anisodus</taxon>
    </lineage>
</organism>
<dbReference type="OrthoDB" id="1924020at2759"/>
<keyword evidence="1" id="KW-0175">Coiled coil</keyword>
<evidence type="ECO:0000256" key="2">
    <source>
        <dbReference type="ARBA" id="ARBA00038006"/>
    </source>
</evidence>
<evidence type="ECO:0000259" key="3">
    <source>
        <dbReference type="PROSITE" id="PS51774"/>
    </source>
</evidence>
<dbReference type="PROSITE" id="PS51774">
    <property type="entry name" value="NAB"/>
    <property type="match status" value="1"/>
</dbReference>
<feature type="domain" description="NAB" evidence="3">
    <location>
        <begin position="1"/>
        <end position="81"/>
    </location>
</feature>
<dbReference type="PANTHER" id="PTHR32258">
    <property type="entry name" value="PROTEIN NETWORKED 4A"/>
    <property type="match status" value="1"/>
</dbReference>
<comment type="caution">
    <text evidence="4">The sequence shown here is derived from an EMBL/GenBank/DDBJ whole genome shotgun (WGS) entry which is preliminary data.</text>
</comment>
<dbReference type="Proteomes" id="UP001152561">
    <property type="component" value="Unassembled WGS sequence"/>
</dbReference>
<sequence length="104" mass="12159">MGVARDKNSTQNCSPWLQSTIAELDAKTESMLRIIEEDADTFAQKAEMYFKKRPELVNMIEEIYHAHRLLAEGYDQIKCESRMRILASWQSPLTKYSEEKLIMN</sequence>
<evidence type="ECO:0000313" key="5">
    <source>
        <dbReference type="Proteomes" id="UP001152561"/>
    </source>
</evidence>
<dbReference type="Pfam" id="PF07765">
    <property type="entry name" value="KIP1"/>
    <property type="match status" value="1"/>
</dbReference>
<dbReference type="GO" id="GO:0003779">
    <property type="term" value="F:actin binding"/>
    <property type="evidence" value="ECO:0007669"/>
    <property type="project" value="InterPro"/>
</dbReference>
<dbReference type="PANTHER" id="PTHR32258:SF34">
    <property type="entry name" value="PROTEIN NETWORKED 3A-LIKE"/>
    <property type="match status" value="1"/>
</dbReference>
<proteinExistence type="inferred from homology"/>
<accession>A0A9Q1RJ21</accession>
<comment type="similarity">
    <text evidence="2">Belongs to the NET family.</text>
</comment>
<dbReference type="InterPro" id="IPR051861">
    <property type="entry name" value="NET_actin-binding_domain"/>
</dbReference>
<dbReference type="GO" id="GO:0005774">
    <property type="term" value="C:vacuolar membrane"/>
    <property type="evidence" value="ECO:0007669"/>
    <property type="project" value="TreeGrafter"/>
</dbReference>
<evidence type="ECO:0000313" key="4">
    <source>
        <dbReference type="EMBL" id="KAJ8559289.1"/>
    </source>
</evidence>
<dbReference type="InterPro" id="IPR011684">
    <property type="entry name" value="NAB"/>
</dbReference>
<dbReference type="EMBL" id="JAJAGQ010000006">
    <property type="protein sequence ID" value="KAJ8559289.1"/>
    <property type="molecule type" value="Genomic_DNA"/>
</dbReference>
<name>A0A9Q1RJ21_9SOLA</name>
<dbReference type="AlphaFoldDB" id="A0A9Q1RJ21"/>
<reference evidence="5" key="1">
    <citation type="journal article" date="2023" name="Proc. Natl. Acad. Sci. U.S.A.">
        <title>Genomic and structural basis for evolution of tropane alkaloid biosynthesis.</title>
        <authorList>
            <person name="Wanga Y.-J."/>
            <person name="Taina T."/>
            <person name="Yua J.-Y."/>
            <person name="Lia J."/>
            <person name="Xua B."/>
            <person name="Chenc J."/>
            <person name="D'Auriad J.C."/>
            <person name="Huanga J.-P."/>
            <person name="Huanga S.-X."/>
        </authorList>
    </citation>
    <scope>NUCLEOTIDE SEQUENCE [LARGE SCALE GENOMIC DNA]</scope>
    <source>
        <strain evidence="5">cv. KIB-2019</strain>
    </source>
</reference>
<keyword evidence="5" id="KW-1185">Reference proteome</keyword>
<gene>
    <name evidence="4" type="ORF">K7X08_003347</name>
</gene>